<keyword evidence="6" id="KW-1185">Reference proteome</keyword>
<organism evidence="6 7">
    <name type="scientific">Cephus cinctus</name>
    <name type="common">Wheat stem sawfly</name>
    <dbReference type="NCBI Taxonomy" id="211228"/>
    <lineage>
        <taxon>Eukaryota</taxon>
        <taxon>Metazoa</taxon>
        <taxon>Ecdysozoa</taxon>
        <taxon>Arthropoda</taxon>
        <taxon>Hexapoda</taxon>
        <taxon>Insecta</taxon>
        <taxon>Pterygota</taxon>
        <taxon>Neoptera</taxon>
        <taxon>Endopterygota</taxon>
        <taxon>Hymenoptera</taxon>
        <taxon>Cephoidea</taxon>
        <taxon>Cephidae</taxon>
        <taxon>Cephus</taxon>
    </lineage>
</organism>
<evidence type="ECO:0000256" key="2">
    <source>
        <dbReference type="ARBA" id="ARBA00022737"/>
    </source>
</evidence>
<keyword evidence="2" id="KW-0677">Repeat</keyword>
<dbReference type="PANTHER" id="PTHR44675">
    <property type="entry name" value="PAK1 INTERACTING PROTEIN 1"/>
    <property type="match status" value="1"/>
</dbReference>
<keyword evidence="1 4" id="KW-0853">WD repeat</keyword>
<gene>
    <name evidence="7" type="primary">LOC107264334</name>
</gene>
<dbReference type="InterPro" id="IPR051959">
    <property type="entry name" value="PAK1-Kinase_Regulator"/>
</dbReference>
<sequence length="452" mass="51207">MSANFEIIVGTYEQFLLGYKVQRVNNEYTLERSFATHSHQASIRDVASKKHYLASTGADDSVYLYDMRYRLESGRLTHHNDTVNCIEFTPEASHLFTCSNDGSIAAVHCGNWQLEKHWRTAHKGSPVNVLAIHPTGKIALSAGGDGVLRTWNLVKGRQAYATNLVPRLKEDAKHISILKWSPDGDKYLLGGNFRIDVYSVTTAGIVNELKFDSKVVCVEFLEDGIIAIGHEDGKIRFYDIDESAEILVKDAHDARVKCIAREGHFLVTGSSSGEIKFWKFTKKKLVFLQKANCGARITCFALALPCEDLSVKKEESTIDVEVEKKKVNKFRMRQEVIIEDEGETPENIKVVQIPKMKKKVKRKMSIDETSEVPNESNNIVSKKKKKNKNKAESTMDISVETIKQKQKQKKKANKFVITDNNTATLKKKTKNEFNVEECNEVPLKRHKKKLIT</sequence>
<reference evidence="7" key="1">
    <citation type="submission" date="2025-08" db="UniProtKB">
        <authorList>
            <consortium name="RefSeq"/>
        </authorList>
    </citation>
    <scope>IDENTIFICATION</scope>
</reference>
<dbReference type="PROSITE" id="PS50082">
    <property type="entry name" value="WD_REPEATS_2"/>
    <property type="match status" value="2"/>
</dbReference>
<protein>
    <submittedName>
        <fullName evidence="7">P21-activated protein kinase-interacting protein 1-like</fullName>
    </submittedName>
</protein>
<evidence type="ECO:0000313" key="6">
    <source>
        <dbReference type="Proteomes" id="UP000694920"/>
    </source>
</evidence>
<evidence type="ECO:0000313" key="7">
    <source>
        <dbReference type="RefSeq" id="XP_024936959.1"/>
    </source>
</evidence>
<dbReference type="Gene3D" id="2.130.10.10">
    <property type="entry name" value="YVTN repeat-like/Quinoprotein amine dehydrogenase"/>
    <property type="match status" value="2"/>
</dbReference>
<feature type="repeat" description="WD" evidence="4">
    <location>
        <begin position="76"/>
        <end position="104"/>
    </location>
</feature>
<evidence type="ECO:0000256" key="5">
    <source>
        <dbReference type="SAM" id="MobiDB-lite"/>
    </source>
</evidence>
<feature type="compositionally biased region" description="Polar residues" evidence="5">
    <location>
        <begin position="371"/>
        <end position="380"/>
    </location>
</feature>
<evidence type="ECO:0000256" key="4">
    <source>
        <dbReference type="PROSITE-ProRule" id="PRU00221"/>
    </source>
</evidence>
<dbReference type="InterPro" id="IPR036322">
    <property type="entry name" value="WD40_repeat_dom_sf"/>
</dbReference>
<feature type="repeat" description="WD" evidence="4">
    <location>
        <begin position="120"/>
        <end position="161"/>
    </location>
</feature>
<proteinExistence type="predicted"/>
<dbReference type="PROSITE" id="PS00678">
    <property type="entry name" value="WD_REPEATS_1"/>
    <property type="match status" value="1"/>
</dbReference>
<dbReference type="InterPro" id="IPR015943">
    <property type="entry name" value="WD40/YVTN_repeat-like_dom_sf"/>
</dbReference>
<name>A0AAJ7RAB1_CEPCN</name>
<comment type="function">
    <text evidence="3">Negatively regulates the PAK1 kinase. PAK1 is a member of the PAK kinase family, which has been shown to play a positive role in the regulation of signaling pathways involving MAPK8 and RELA. PAK1 exists as an inactive homodimer, which is activated by binding of small GTPases such as CDC42 to an N-terminal regulatory domain. PAK1IP1 also binds to the N-terminus of PAK1, and inhibits the specific activation of PAK1 by CDC42. May be involved in ribosomal large subunit assembly.</text>
</comment>
<evidence type="ECO:0000256" key="1">
    <source>
        <dbReference type="ARBA" id="ARBA00022574"/>
    </source>
</evidence>
<dbReference type="PANTHER" id="PTHR44675:SF1">
    <property type="entry name" value="P21-ACTIVATED PROTEIN KINASE-INTERACTING PROTEIN 1"/>
    <property type="match status" value="1"/>
</dbReference>
<dbReference type="InterPro" id="IPR019775">
    <property type="entry name" value="WD40_repeat_CS"/>
</dbReference>
<dbReference type="InterPro" id="IPR001680">
    <property type="entry name" value="WD40_rpt"/>
</dbReference>
<evidence type="ECO:0000256" key="3">
    <source>
        <dbReference type="ARBA" id="ARBA00045213"/>
    </source>
</evidence>
<dbReference type="RefSeq" id="XP_024936959.1">
    <property type="nucleotide sequence ID" value="XM_025081191.1"/>
</dbReference>
<dbReference type="Proteomes" id="UP000694920">
    <property type="component" value="Unplaced"/>
</dbReference>
<dbReference type="AlphaFoldDB" id="A0AAJ7RAB1"/>
<dbReference type="Pfam" id="PF00400">
    <property type="entry name" value="WD40"/>
    <property type="match status" value="3"/>
</dbReference>
<dbReference type="KEGG" id="ccin:107264334"/>
<dbReference type="SUPFAM" id="SSF50978">
    <property type="entry name" value="WD40 repeat-like"/>
    <property type="match status" value="1"/>
</dbReference>
<accession>A0AAJ7RAB1</accession>
<feature type="region of interest" description="Disordered" evidence="5">
    <location>
        <begin position="368"/>
        <end position="393"/>
    </location>
</feature>
<dbReference type="SMART" id="SM00320">
    <property type="entry name" value="WD40"/>
    <property type="match status" value="5"/>
</dbReference>
<dbReference type="GeneID" id="107264334"/>